<dbReference type="PANTHER" id="PTHR42760">
    <property type="entry name" value="SHORT-CHAIN DEHYDROGENASES/REDUCTASES FAMILY MEMBER"/>
    <property type="match status" value="1"/>
</dbReference>
<comment type="similarity">
    <text evidence="1">Belongs to the short-chain dehydrogenases/reductases (SDR) family.</text>
</comment>
<keyword evidence="2" id="KW-0560">Oxidoreductase</keyword>
<protein>
    <submittedName>
        <fullName evidence="3">3-oxoacyl-[acyl-carrier protein] reductase</fullName>
    </submittedName>
</protein>
<name>A0A4V2VQV6_9BURK</name>
<dbReference type="InterPro" id="IPR036291">
    <property type="entry name" value="NAD(P)-bd_dom_sf"/>
</dbReference>
<proteinExistence type="inferred from homology"/>
<dbReference type="PANTHER" id="PTHR42760:SF133">
    <property type="entry name" value="3-OXOACYL-[ACYL-CARRIER-PROTEIN] REDUCTASE"/>
    <property type="match status" value="1"/>
</dbReference>
<accession>A0A4V2VQV6</accession>
<dbReference type="SUPFAM" id="SSF51735">
    <property type="entry name" value="NAD(P)-binding Rossmann-fold domains"/>
    <property type="match status" value="1"/>
</dbReference>
<comment type="caution">
    <text evidence="3">The sequence shown here is derived from an EMBL/GenBank/DDBJ whole genome shotgun (WGS) entry which is preliminary data.</text>
</comment>
<evidence type="ECO:0000256" key="2">
    <source>
        <dbReference type="ARBA" id="ARBA00023002"/>
    </source>
</evidence>
<dbReference type="FunFam" id="3.40.50.720:FF:000084">
    <property type="entry name" value="Short-chain dehydrogenase reductase"/>
    <property type="match status" value="1"/>
</dbReference>
<organism evidence="3 4">
    <name type="scientific">Paracandidimonas soli</name>
    <dbReference type="NCBI Taxonomy" id="1917182"/>
    <lineage>
        <taxon>Bacteria</taxon>
        <taxon>Pseudomonadati</taxon>
        <taxon>Pseudomonadota</taxon>
        <taxon>Betaproteobacteria</taxon>
        <taxon>Burkholderiales</taxon>
        <taxon>Alcaligenaceae</taxon>
        <taxon>Paracandidimonas</taxon>
    </lineage>
</organism>
<dbReference type="NCBIfam" id="NF005559">
    <property type="entry name" value="PRK07231.1"/>
    <property type="match status" value="1"/>
</dbReference>
<dbReference type="Proteomes" id="UP000294692">
    <property type="component" value="Unassembled WGS sequence"/>
</dbReference>
<evidence type="ECO:0000256" key="1">
    <source>
        <dbReference type="ARBA" id="ARBA00006484"/>
    </source>
</evidence>
<reference evidence="3 4" key="1">
    <citation type="submission" date="2019-03" db="EMBL/GenBank/DDBJ databases">
        <title>Genomic Encyclopedia of Type Strains, Phase IV (KMG-IV): sequencing the most valuable type-strain genomes for metagenomic binning, comparative biology and taxonomic classification.</title>
        <authorList>
            <person name="Goeker M."/>
        </authorList>
    </citation>
    <scope>NUCLEOTIDE SEQUENCE [LARGE SCALE GENOMIC DNA]</scope>
    <source>
        <strain evidence="3 4">DSM 100048</strain>
    </source>
</reference>
<dbReference type="InterPro" id="IPR002347">
    <property type="entry name" value="SDR_fam"/>
</dbReference>
<dbReference type="CDD" id="cd05233">
    <property type="entry name" value="SDR_c"/>
    <property type="match status" value="1"/>
</dbReference>
<dbReference type="AlphaFoldDB" id="A0A4V2VQV6"/>
<dbReference type="Pfam" id="PF13561">
    <property type="entry name" value="adh_short_C2"/>
    <property type="match status" value="1"/>
</dbReference>
<dbReference type="PRINTS" id="PR00080">
    <property type="entry name" value="SDRFAMILY"/>
</dbReference>
<dbReference type="EMBL" id="SMBX01000007">
    <property type="protein sequence ID" value="TCU96109.1"/>
    <property type="molecule type" value="Genomic_DNA"/>
</dbReference>
<sequence length="265" mass="27328">MDLDKEVALVTGGGQGLGRAISLLYARHGAAVAIGDIDVDAAERVAREIRAGGGRALALDLDVSSLDSARRAAQEAIDAFGTVSVLVNSAIFARYGPIDDIQPDIVDRMLAVGLKGPLLMSRAVAPAMRSARHGLILNISSVVGLGGVAYSSGYAALKGGVDAITRSLAAELGPSGVRVNSIAPSAIPNEMSRRTLDSEGWEERRRRTPLGVLGEERDVANAALFLASPAARFLSGVILPVDGGFSSASMIADVDIASVQKSRAA</sequence>
<evidence type="ECO:0000313" key="3">
    <source>
        <dbReference type="EMBL" id="TCU96109.1"/>
    </source>
</evidence>
<keyword evidence="4" id="KW-1185">Reference proteome</keyword>
<evidence type="ECO:0000313" key="4">
    <source>
        <dbReference type="Proteomes" id="UP000294692"/>
    </source>
</evidence>
<dbReference type="Gene3D" id="3.40.50.720">
    <property type="entry name" value="NAD(P)-binding Rossmann-like Domain"/>
    <property type="match status" value="1"/>
</dbReference>
<dbReference type="PRINTS" id="PR00081">
    <property type="entry name" value="GDHRDH"/>
</dbReference>
<dbReference type="GO" id="GO:0016616">
    <property type="term" value="F:oxidoreductase activity, acting on the CH-OH group of donors, NAD or NADP as acceptor"/>
    <property type="evidence" value="ECO:0007669"/>
    <property type="project" value="TreeGrafter"/>
</dbReference>
<gene>
    <name evidence="3" type="ORF">EV686_107167</name>
</gene>